<keyword evidence="2" id="KW-0677">Repeat</keyword>
<evidence type="ECO:0000259" key="3">
    <source>
        <dbReference type="Pfam" id="PF23598"/>
    </source>
</evidence>
<dbReference type="EMBL" id="AMZY02000020">
    <property type="protein sequence ID" value="EMS31162.1"/>
    <property type="molecule type" value="Genomic_DNA"/>
</dbReference>
<dbReference type="PANTHER" id="PTHR45752:SF187">
    <property type="entry name" value="LEUCINE-RICH REPEAT AND IQ DOMAIN-CONTAINING PROTEIN 4"/>
    <property type="match status" value="1"/>
</dbReference>
<keyword evidence="1" id="KW-0433">Leucine-rich repeat</keyword>
<dbReference type="InterPro" id="IPR032675">
    <property type="entry name" value="LRR_dom_sf"/>
</dbReference>
<proteinExistence type="predicted"/>
<name>M7XRH3_9BACT</name>
<dbReference type="eggNOG" id="COG4886">
    <property type="taxonomic scope" value="Bacteria"/>
</dbReference>
<evidence type="ECO:0000256" key="2">
    <source>
        <dbReference type="ARBA" id="ARBA00022737"/>
    </source>
</evidence>
<evidence type="ECO:0000313" key="5">
    <source>
        <dbReference type="Proteomes" id="UP000010953"/>
    </source>
</evidence>
<dbReference type="InParanoid" id="M7XRH3"/>
<dbReference type="SMART" id="SM00369">
    <property type="entry name" value="LRR_TYP"/>
    <property type="match status" value="4"/>
</dbReference>
<keyword evidence="5" id="KW-1185">Reference proteome</keyword>
<dbReference type="Gene3D" id="3.80.10.10">
    <property type="entry name" value="Ribonuclease Inhibitor"/>
    <property type="match status" value="3"/>
</dbReference>
<dbReference type="Pfam" id="PF00560">
    <property type="entry name" value="LRR_1"/>
    <property type="match status" value="1"/>
</dbReference>
<accession>M7XRH3</accession>
<dbReference type="InterPro" id="IPR050715">
    <property type="entry name" value="LRR-SigEffector_domain"/>
</dbReference>
<gene>
    <name evidence="4" type="ORF">C943_02309</name>
</gene>
<dbReference type="InterPro" id="IPR003591">
    <property type="entry name" value="Leu-rich_rpt_typical-subtyp"/>
</dbReference>
<organism evidence="4 5">
    <name type="scientific">Mariniradius saccharolyticus AK6</name>
    <dbReference type="NCBI Taxonomy" id="1239962"/>
    <lineage>
        <taxon>Bacteria</taxon>
        <taxon>Pseudomonadati</taxon>
        <taxon>Bacteroidota</taxon>
        <taxon>Cytophagia</taxon>
        <taxon>Cytophagales</taxon>
        <taxon>Cyclobacteriaceae</taxon>
        <taxon>Mariniradius</taxon>
    </lineage>
</organism>
<dbReference type="PROSITE" id="PS51450">
    <property type="entry name" value="LRR"/>
    <property type="match status" value="2"/>
</dbReference>
<dbReference type="PANTHER" id="PTHR45752">
    <property type="entry name" value="LEUCINE-RICH REPEAT-CONTAINING"/>
    <property type="match status" value="1"/>
</dbReference>
<comment type="caution">
    <text evidence="4">The sequence shown here is derived from an EMBL/GenBank/DDBJ whole genome shotgun (WGS) entry which is preliminary data.</text>
</comment>
<evidence type="ECO:0000256" key="1">
    <source>
        <dbReference type="ARBA" id="ARBA00022614"/>
    </source>
</evidence>
<dbReference type="InterPro" id="IPR055414">
    <property type="entry name" value="LRR_R13L4/SHOC2-like"/>
</dbReference>
<sequence length="591" mass="66551">MPPEPDLPVTNGGKDFLDVDEFSVQLNADDLKEDEKGVWKIHSGMIDEKVSFTDKSDPKTVFNGLPGEKYKLLWEVRKGSKSTIDTVTVSFSPLNTEISIGVEDYFSTRVILYGKSYGRGSWTVEGKYHHLLGNSDPAVNSSSIKLIGFENVDYKITWTTWYGSKSASATYQFRTGLYHQDEALEDLSILNREGYYKRNSNGDVTEINLNGDPKAWMFGDLENFPSLKSLVHLTKLELSGDGFHAFPEVITSNYHKLKYLDISSNYFPSIPENLGDLKELDTLILNNNLQLKSIPTRIGELKKLKYINIAGIGISTLPESFSELVNLRYLNLELNGIEKLPEQIGNLKNLEVFRGPVLYQSIPNSFSNLAKLRFCFFTVTGDEAILPADFGRLTELDTLWLYGNYKKLPESFGNLRKLDFFIANNGSGFNSIPESIGNLVNLTKLHLSVDVPSLPKSFTQLVNLQYLSFKGNLNYLPNDFDKLENLVSFGAIYVQLKEIPTNFGNLENLREFNVAGNEITSIPESVGKLKNIRELNFARNDISTFPRSFANLANTLYKLAIHGNAYSEEELNILKTSLPYTNIVTWMPGDD</sequence>
<dbReference type="SUPFAM" id="SSF52058">
    <property type="entry name" value="L domain-like"/>
    <property type="match status" value="2"/>
</dbReference>
<dbReference type="Proteomes" id="UP000010953">
    <property type="component" value="Unassembled WGS sequence"/>
</dbReference>
<reference evidence="4" key="1">
    <citation type="submission" date="2013-01" db="EMBL/GenBank/DDBJ databases">
        <title>Genome assembly of Mariniradius saccharolyticus AK6.</title>
        <authorList>
            <person name="Vaidya B."/>
            <person name="Khatri I."/>
            <person name="Tanuku N.R.S."/>
            <person name="Subramanian S."/>
            <person name="Pinnaka A."/>
        </authorList>
    </citation>
    <scope>NUCLEOTIDE SEQUENCE [LARGE SCALE GENOMIC DNA]</scope>
    <source>
        <strain evidence="4">AK6</strain>
    </source>
</reference>
<dbReference type="AlphaFoldDB" id="M7XRH3"/>
<dbReference type="STRING" id="1239962.C943_02309"/>
<evidence type="ECO:0000313" key="4">
    <source>
        <dbReference type="EMBL" id="EMS31162.1"/>
    </source>
</evidence>
<protein>
    <submittedName>
        <fullName evidence="4">Small GTP-binding protein</fullName>
    </submittedName>
</protein>
<dbReference type="Pfam" id="PF23598">
    <property type="entry name" value="LRR_14"/>
    <property type="match status" value="1"/>
</dbReference>
<feature type="domain" description="Disease resistance R13L4/SHOC-2-like LRR" evidence="3">
    <location>
        <begin position="321"/>
        <end position="418"/>
    </location>
</feature>
<dbReference type="InterPro" id="IPR001611">
    <property type="entry name" value="Leu-rich_rpt"/>
</dbReference>